<name>A0AAV8FRU8_9POAL</name>
<evidence type="ECO:0000313" key="3">
    <source>
        <dbReference type="EMBL" id="KAJ4793608.1"/>
    </source>
</evidence>
<dbReference type="InterPro" id="IPR036361">
    <property type="entry name" value="SAP_dom_sf"/>
</dbReference>
<dbReference type="GO" id="GO:0003676">
    <property type="term" value="F:nucleic acid binding"/>
    <property type="evidence" value="ECO:0007669"/>
    <property type="project" value="InterPro"/>
</dbReference>
<dbReference type="Proteomes" id="UP001140206">
    <property type="component" value="Chromosome 2"/>
</dbReference>
<comment type="caution">
    <text evidence="3">The sequence shown here is derived from an EMBL/GenBank/DDBJ whole genome shotgun (WGS) entry which is preliminary data.</text>
</comment>
<organism evidence="3 4">
    <name type="scientific">Rhynchospora pubera</name>
    <dbReference type="NCBI Taxonomy" id="906938"/>
    <lineage>
        <taxon>Eukaryota</taxon>
        <taxon>Viridiplantae</taxon>
        <taxon>Streptophyta</taxon>
        <taxon>Embryophyta</taxon>
        <taxon>Tracheophyta</taxon>
        <taxon>Spermatophyta</taxon>
        <taxon>Magnoliopsida</taxon>
        <taxon>Liliopsida</taxon>
        <taxon>Poales</taxon>
        <taxon>Cyperaceae</taxon>
        <taxon>Cyperoideae</taxon>
        <taxon>Rhynchosporeae</taxon>
        <taxon>Rhynchospora</taxon>
    </lineage>
</organism>
<dbReference type="InterPro" id="IPR032552">
    <property type="entry name" value="RSB_motif"/>
</dbReference>
<dbReference type="SMART" id="SM00513">
    <property type="entry name" value="SAP"/>
    <property type="match status" value="1"/>
</dbReference>
<dbReference type="Gene3D" id="1.10.720.30">
    <property type="entry name" value="SAP domain"/>
    <property type="match status" value="1"/>
</dbReference>
<sequence length="717" mass="79250">MLLSLCRRFILIRNPSASSVAFHRKGNEPYFLSLSLSLSLCRARVLSFSRKLRFHSGKMSPSPYPVLNNKPIDQWKVTELKEELKKRKLPLRGLKDELVRRLDEALRQEAELEKENEAEEEEVETPPFQSSAGVEVEEAPPVQQEELEVKESPLVEQVEEVKEVPAVQQEEIERVEEAPVLLKEENMEVDSKEELENQVDAPEADKIENTDVKMDERDGSETKVEEPKPEAAGVEPVSASNLCDEILQTGAEELKPGQANPEEQVSQVGPNTGSQAKCESISSNESSKCINVENKLKDNLNADNFDLEKQVEVKHDIQDDKNKELVKNQVNTSSLEGENYENTPSNDINSSIDADGGSPEKLNLDRSSGDESMEADLTESSKPSVESMGGGAQEMVKEEVNSVIAPDSEKMDTAAAEEAKPAMAAPSEKRKLEAQELATNNNENFKRQRRWNTDSQKVSNLPSSPKELAPPAPPKRTFNRSDSNVSSGSPKERTVPPSQKPSTNSLRIDKFVRPFTLKAVQELLGKTGTVSSFWMDHIKTHCYVTYSSVEEAIATRNAVYNLQWPPNGGNQLIAEFVEPQEVKQRLEAPPQSPAVVAPPTVSPQPNLSTTPKPSPGGQPAAQQHPFSRQNSTARNQQEQVQLPPPPPLPAPGSGNVKPVRERLPPPPPLKKTDPQPAVVTLDDLFRKTKTAPRIYYLPLSEETVAAKLAARAKAAKE</sequence>
<feature type="region of interest" description="Disordered" evidence="1">
    <location>
        <begin position="183"/>
        <end position="288"/>
    </location>
</feature>
<dbReference type="Pfam" id="PF16294">
    <property type="entry name" value="RSB_motif"/>
    <property type="match status" value="1"/>
</dbReference>
<feature type="compositionally biased region" description="Polar residues" evidence="1">
    <location>
        <begin position="453"/>
        <end position="463"/>
    </location>
</feature>
<feature type="compositionally biased region" description="Basic and acidic residues" evidence="1">
    <location>
        <begin position="203"/>
        <end position="229"/>
    </location>
</feature>
<dbReference type="InterPro" id="IPR035979">
    <property type="entry name" value="RBD_domain_sf"/>
</dbReference>
<dbReference type="PANTHER" id="PTHR47031:SF3">
    <property type="entry name" value="SAP DOMAIN-CONTAINING PROTEIN"/>
    <property type="match status" value="1"/>
</dbReference>
<dbReference type="Pfam" id="PF02037">
    <property type="entry name" value="SAP"/>
    <property type="match status" value="1"/>
</dbReference>
<dbReference type="SUPFAM" id="SSF68906">
    <property type="entry name" value="SAP domain"/>
    <property type="match status" value="1"/>
</dbReference>
<feature type="compositionally biased region" description="Polar residues" evidence="1">
    <location>
        <begin position="480"/>
        <end position="489"/>
    </location>
</feature>
<proteinExistence type="predicted"/>
<feature type="compositionally biased region" description="Basic and acidic residues" evidence="1">
    <location>
        <begin position="407"/>
        <end position="420"/>
    </location>
</feature>
<feature type="compositionally biased region" description="Polar residues" evidence="1">
    <location>
        <begin position="328"/>
        <end position="352"/>
    </location>
</feature>
<protein>
    <submittedName>
        <fullName evidence="3">Apoptotic chromatin condensation inducer in the nucleus</fullName>
    </submittedName>
</protein>
<feature type="region of interest" description="Disordered" evidence="1">
    <location>
        <begin position="583"/>
        <end position="678"/>
    </location>
</feature>
<feature type="region of interest" description="Disordered" evidence="1">
    <location>
        <begin position="315"/>
        <end position="507"/>
    </location>
</feature>
<keyword evidence="4" id="KW-1185">Reference proteome</keyword>
<dbReference type="AlphaFoldDB" id="A0AAV8FRU8"/>
<dbReference type="CDD" id="cd12432">
    <property type="entry name" value="RRM_ACINU"/>
    <property type="match status" value="1"/>
</dbReference>
<evidence type="ECO:0000259" key="2">
    <source>
        <dbReference type="PROSITE" id="PS50800"/>
    </source>
</evidence>
<feature type="compositionally biased region" description="Polar residues" evidence="1">
    <location>
        <begin position="496"/>
        <end position="506"/>
    </location>
</feature>
<dbReference type="InterPro" id="IPR003034">
    <property type="entry name" value="SAP_dom"/>
</dbReference>
<feature type="region of interest" description="Disordered" evidence="1">
    <location>
        <begin position="111"/>
        <end position="148"/>
    </location>
</feature>
<feature type="compositionally biased region" description="Basic and acidic residues" evidence="1">
    <location>
        <begin position="315"/>
        <end position="326"/>
    </location>
</feature>
<reference evidence="3" key="1">
    <citation type="submission" date="2022-08" db="EMBL/GenBank/DDBJ databases">
        <authorList>
            <person name="Marques A."/>
        </authorList>
    </citation>
    <scope>NUCLEOTIDE SEQUENCE</scope>
    <source>
        <strain evidence="3">RhyPub2mFocal</strain>
        <tissue evidence="3">Leaves</tissue>
    </source>
</reference>
<dbReference type="PROSITE" id="PS50800">
    <property type="entry name" value="SAP"/>
    <property type="match status" value="1"/>
</dbReference>
<dbReference type="EMBL" id="JAMFTS010000002">
    <property type="protein sequence ID" value="KAJ4793608.1"/>
    <property type="molecule type" value="Genomic_DNA"/>
</dbReference>
<dbReference type="SUPFAM" id="SSF54928">
    <property type="entry name" value="RNA-binding domain, RBD"/>
    <property type="match status" value="1"/>
</dbReference>
<gene>
    <name evidence="3" type="ORF">LUZ62_044854</name>
</gene>
<dbReference type="PANTHER" id="PTHR47031">
    <property type="entry name" value="SAP DNA-BINDING DOMAIN-CONTAINING PROTEIN"/>
    <property type="match status" value="1"/>
</dbReference>
<accession>A0AAV8FRU8</accession>
<feature type="domain" description="SAP" evidence="2">
    <location>
        <begin position="72"/>
        <end position="106"/>
    </location>
</feature>
<feature type="compositionally biased region" description="Polar residues" evidence="1">
    <location>
        <begin position="261"/>
        <end position="288"/>
    </location>
</feature>
<evidence type="ECO:0000256" key="1">
    <source>
        <dbReference type="SAM" id="MobiDB-lite"/>
    </source>
</evidence>
<feature type="compositionally biased region" description="Basic and acidic residues" evidence="1">
    <location>
        <begin position="183"/>
        <end position="195"/>
    </location>
</feature>
<evidence type="ECO:0000313" key="4">
    <source>
        <dbReference type="Proteomes" id="UP001140206"/>
    </source>
</evidence>
<feature type="compositionally biased region" description="Low complexity" evidence="1">
    <location>
        <begin position="593"/>
        <end position="605"/>
    </location>
</feature>
<feature type="compositionally biased region" description="Polar residues" evidence="1">
    <location>
        <begin position="620"/>
        <end position="640"/>
    </location>
</feature>
<dbReference type="InterPro" id="IPR034257">
    <property type="entry name" value="Acinus_RRM"/>
</dbReference>